<proteinExistence type="predicted"/>
<feature type="transmembrane region" description="Helical" evidence="1">
    <location>
        <begin position="106"/>
        <end position="127"/>
    </location>
</feature>
<dbReference type="RefSeq" id="WP_094289833.1">
    <property type="nucleotide sequence ID" value="NZ_NOIG01000008.1"/>
</dbReference>
<evidence type="ECO:0000313" key="2">
    <source>
        <dbReference type="EMBL" id="OYD49694.1"/>
    </source>
</evidence>
<organism evidence="2 3">
    <name type="scientific">Acidovorax kalamii</name>
    <dbReference type="NCBI Taxonomy" id="2004485"/>
    <lineage>
        <taxon>Bacteria</taxon>
        <taxon>Pseudomonadati</taxon>
        <taxon>Pseudomonadota</taxon>
        <taxon>Betaproteobacteria</taxon>
        <taxon>Burkholderiales</taxon>
        <taxon>Comamonadaceae</taxon>
        <taxon>Acidovorax</taxon>
    </lineage>
</organism>
<keyword evidence="1" id="KW-0472">Membrane</keyword>
<comment type="caution">
    <text evidence="2">The sequence shown here is derived from an EMBL/GenBank/DDBJ whole genome shotgun (WGS) entry which is preliminary data.</text>
</comment>
<reference evidence="2 3" key="1">
    <citation type="submission" date="2017-07" db="EMBL/GenBank/DDBJ databases">
        <title>Acidovorax KNDSW TSA 6 genome sequence and assembly.</title>
        <authorList>
            <person name="Mayilraj S."/>
        </authorList>
    </citation>
    <scope>NUCLEOTIDE SEQUENCE [LARGE SCALE GENOMIC DNA]</scope>
    <source>
        <strain evidence="2 3">KNDSW-TSA6</strain>
    </source>
</reference>
<gene>
    <name evidence="2" type="ORF">CBY09_12040</name>
</gene>
<feature type="transmembrane region" description="Helical" evidence="1">
    <location>
        <begin position="67"/>
        <end position="86"/>
    </location>
</feature>
<evidence type="ECO:0000313" key="3">
    <source>
        <dbReference type="Proteomes" id="UP000215441"/>
    </source>
</evidence>
<dbReference type="AlphaFoldDB" id="A0A235EKZ8"/>
<evidence type="ECO:0000256" key="1">
    <source>
        <dbReference type="SAM" id="Phobius"/>
    </source>
</evidence>
<protein>
    <submittedName>
        <fullName evidence="2">Uncharacterized protein</fullName>
    </submittedName>
</protein>
<keyword evidence="1" id="KW-0812">Transmembrane</keyword>
<accession>A0A235EKZ8</accession>
<keyword evidence="1" id="KW-1133">Transmembrane helix</keyword>
<name>A0A235EKZ8_9BURK</name>
<sequence>MTPAPAGVRCIRAAWIAALLTGSMTAAVTLGASLGTNGFNYVPWMWLDVVLIAALGWGLYRRSRVAAAQMLLYFATAKVLAVRRDLQTLDDPSWSDALESLDACTAGGWVVALAFTAVYTLGLYGTVMYRRQQQLAPAVGPEHGSSLN</sequence>
<dbReference type="EMBL" id="NOIG01000008">
    <property type="protein sequence ID" value="OYD49694.1"/>
    <property type="molecule type" value="Genomic_DNA"/>
</dbReference>
<keyword evidence="3" id="KW-1185">Reference proteome</keyword>
<dbReference type="Proteomes" id="UP000215441">
    <property type="component" value="Unassembled WGS sequence"/>
</dbReference>
<feature type="transmembrane region" description="Helical" evidence="1">
    <location>
        <begin position="41"/>
        <end position="60"/>
    </location>
</feature>